<dbReference type="EMBL" id="CP036290">
    <property type="protein sequence ID" value="QDU83379.1"/>
    <property type="molecule type" value="Genomic_DNA"/>
</dbReference>
<evidence type="ECO:0000313" key="2">
    <source>
        <dbReference type="Proteomes" id="UP000319342"/>
    </source>
</evidence>
<reference evidence="1 2" key="1">
    <citation type="submission" date="2019-02" db="EMBL/GenBank/DDBJ databases">
        <title>Deep-cultivation of Planctomycetes and their phenomic and genomic characterization uncovers novel biology.</title>
        <authorList>
            <person name="Wiegand S."/>
            <person name="Jogler M."/>
            <person name="Boedeker C."/>
            <person name="Pinto D."/>
            <person name="Vollmers J."/>
            <person name="Rivas-Marin E."/>
            <person name="Kohn T."/>
            <person name="Peeters S.H."/>
            <person name="Heuer A."/>
            <person name="Rast P."/>
            <person name="Oberbeckmann S."/>
            <person name="Bunk B."/>
            <person name="Jeske O."/>
            <person name="Meyerdierks A."/>
            <person name="Storesund J.E."/>
            <person name="Kallscheuer N."/>
            <person name="Luecker S."/>
            <person name="Lage O.M."/>
            <person name="Pohl T."/>
            <person name="Merkel B.J."/>
            <person name="Hornburger P."/>
            <person name="Mueller R.-W."/>
            <person name="Bruemmer F."/>
            <person name="Labrenz M."/>
            <person name="Spormann A.M."/>
            <person name="Op den Camp H."/>
            <person name="Overmann J."/>
            <person name="Amann R."/>
            <person name="Jetten M.S.M."/>
            <person name="Mascher T."/>
            <person name="Medema M.H."/>
            <person name="Devos D.P."/>
            <person name="Kaster A.-K."/>
            <person name="Ovreas L."/>
            <person name="Rohde M."/>
            <person name="Galperin M.Y."/>
            <person name="Jogler C."/>
        </authorList>
    </citation>
    <scope>NUCLEOTIDE SEQUENCE [LARGE SCALE GENOMIC DNA]</scope>
    <source>
        <strain evidence="1 2">Pla163</strain>
    </source>
</reference>
<proteinExistence type="predicted"/>
<dbReference type="GO" id="GO:0015035">
    <property type="term" value="F:protein-disulfide reductase activity"/>
    <property type="evidence" value="ECO:0007669"/>
    <property type="project" value="InterPro"/>
</dbReference>
<accession>A0A518CVX7</accession>
<gene>
    <name evidence="1" type="ORF">Pla163_04780</name>
</gene>
<dbReference type="InterPro" id="IPR052927">
    <property type="entry name" value="DCC_oxidoreductase"/>
</dbReference>
<dbReference type="OrthoDB" id="9785438at2"/>
<dbReference type="PANTHER" id="PTHR33639:SF2">
    <property type="entry name" value="DUF393 DOMAIN-CONTAINING PROTEIN"/>
    <property type="match status" value="1"/>
</dbReference>
<protein>
    <recommendedName>
        <fullName evidence="3">Thiol-disulfide oxidoreductase DCC</fullName>
    </recommendedName>
</protein>
<evidence type="ECO:0000313" key="1">
    <source>
        <dbReference type="EMBL" id="QDU83379.1"/>
    </source>
</evidence>
<dbReference type="Proteomes" id="UP000319342">
    <property type="component" value="Chromosome"/>
</dbReference>
<sequence length="128" mass="14553">MLFDGVCNLCDATVRFVLERDRLGELRFAALGTPGAERVLRAAGVTDASKLPDSVLLVDADGVHARSEAALRIARHLRAPWRWAVVFRAIPRPVRDAVYRFIARHRYRLFGVRESCRLPRPDEAERFL</sequence>
<organism evidence="1 2">
    <name type="scientific">Rohdeia mirabilis</name>
    <dbReference type="NCBI Taxonomy" id="2528008"/>
    <lineage>
        <taxon>Bacteria</taxon>
        <taxon>Pseudomonadati</taxon>
        <taxon>Planctomycetota</taxon>
        <taxon>Planctomycetia</taxon>
        <taxon>Planctomycetia incertae sedis</taxon>
        <taxon>Rohdeia</taxon>
    </lineage>
</organism>
<dbReference type="InterPro" id="IPR007263">
    <property type="entry name" value="DCC1-like"/>
</dbReference>
<dbReference type="Pfam" id="PF04134">
    <property type="entry name" value="DCC1-like"/>
    <property type="match status" value="1"/>
</dbReference>
<dbReference type="PANTHER" id="PTHR33639">
    <property type="entry name" value="THIOL-DISULFIDE OXIDOREDUCTASE DCC"/>
    <property type="match status" value="1"/>
</dbReference>
<evidence type="ECO:0008006" key="3">
    <source>
        <dbReference type="Google" id="ProtNLM"/>
    </source>
</evidence>
<name>A0A518CVX7_9BACT</name>
<dbReference type="AlphaFoldDB" id="A0A518CVX7"/>
<keyword evidence="2" id="KW-1185">Reference proteome</keyword>